<dbReference type="InterPro" id="IPR013783">
    <property type="entry name" value="Ig-like_fold"/>
</dbReference>
<dbReference type="EMBL" id="MWQN01000001">
    <property type="protein sequence ID" value="OPC80855.1"/>
    <property type="molecule type" value="Genomic_DNA"/>
</dbReference>
<dbReference type="PANTHER" id="PTHR31956">
    <property type="entry name" value="NON-SPECIFIC PHOSPHOLIPASE C4-RELATED"/>
    <property type="match status" value="1"/>
</dbReference>
<dbReference type="PANTHER" id="PTHR31956:SF1">
    <property type="entry name" value="NON-SPECIFIC PHOSPHOLIPASE C1"/>
    <property type="match status" value="1"/>
</dbReference>
<dbReference type="RefSeq" id="WP_078975149.1">
    <property type="nucleotide sequence ID" value="NZ_MWQN01000001.1"/>
</dbReference>
<dbReference type="GO" id="GO:0042578">
    <property type="term" value="F:phosphoric ester hydrolase activity"/>
    <property type="evidence" value="ECO:0007669"/>
    <property type="project" value="UniProtKB-ARBA"/>
</dbReference>
<evidence type="ECO:0000313" key="3">
    <source>
        <dbReference type="Proteomes" id="UP000190037"/>
    </source>
</evidence>
<dbReference type="Pfam" id="PF04185">
    <property type="entry name" value="Phosphoesterase"/>
    <property type="match status" value="1"/>
</dbReference>
<evidence type="ECO:0008006" key="4">
    <source>
        <dbReference type="Google" id="ProtNLM"/>
    </source>
</evidence>
<dbReference type="OrthoDB" id="345880at2"/>
<proteinExistence type="predicted"/>
<sequence>MAHFRSGSRSTARGKPRSATLVALSVGFVLGAIAGVTVPASAGPSERVPAARTSAAAIPRYDHVVVVVHENANQEEIIGSSQAPYLNQLAAGGASLTDFHGETHPSQPNYLAMFSGSTQGVTGDECPPPGAPYSADNLARQLIDVGATWGSYNEDWSAANPGACTSGSYARKHNPWLSFANVPAATTYPMTAFPTDYAGLPTVSYVVPNLCNDMHDRLFNPACGISTGDTWTRNKLSGYAEWAKTHNSLLVVTWDEDNFRSENRIATILYGAHVKPGQYAGRKDHYSLLRTFEDMYGTRRSGQASTATPITEVWDDGGPSPVSVVDPGAQSGVVGVPVSLAVRVQGGTGPYTCAFRGLPAGLSAAGGGCAVSGSPTVPGSSTVTVSATDGLGAVSAPVSFGWTVTSTPSGGVTIADPGPQTSKFNQQVSLALRVSGGTAPYSCSGRNLPAGVFVNASTCVISGRAWGVGTFAAEVTATDSAGAKAVAAFRWIVNWF</sequence>
<comment type="caution">
    <text evidence="2">The sequence shown here is derived from an EMBL/GenBank/DDBJ whole genome shotgun (WGS) entry which is preliminary data.</text>
</comment>
<organism evidence="2 3">
    <name type="scientific">Embleya scabrispora</name>
    <dbReference type="NCBI Taxonomy" id="159449"/>
    <lineage>
        <taxon>Bacteria</taxon>
        <taxon>Bacillati</taxon>
        <taxon>Actinomycetota</taxon>
        <taxon>Actinomycetes</taxon>
        <taxon>Kitasatosporales</taxon>
        <taxon>Streptomycetaceae</taxon>
        <taxon>Embleya</taxon>
    </lineage>
</organism>
<dbReference type="Gene3D" id="2.60.40.10">
    <property type="entry name" value="Immunoglobulins"/>
    <property type="match status" value="2"/>
</dbReference>
<keyword evidence="3" id="KW-1185">Reference proteome</keyword>
<name>A0A1T3NVQ8_9ACTN</name>
<protein>
    <recommendedName>
        <fullName evidence="4">Acid phosphatase</fullName>
    </recommendedName>
</protein>
<gene>
    <name evidence="2" type="ORF">B4N89_07740</name>
</gene>
<accession>A0A1T3NVQ8</accession>
<evidence type="ECO:0000256" key="1">
    <source>
        <dbReference type="ARBA" id="ARBA00022801"/>
    </source>
</evidence>
<dbReference type="GO" id="GO:0005975">
    <property type="term" value="P:carbohydrate metabolic process"/>
    <property type="evidence" value="ECO:0007669"/>
    <property type="project" value="UniProtKB-ARBA"/>
</dbReference>
<evidence type="ECO:0000313" key="2">
    <source>
        <dbReference type="EMBL" id="OPC80855.1"/>
    </source>
</evidence>
<dbReference type="InterPro" id="IPR007312">
    <property type="entry name" value="Phosphoesterase"/>
</dbReference>
<dbReference type="Pfam" id="PF05345">
    <property type="entry name" value="He_PIG"/>
    <property type="match status" value="2"/>
</dbReference>
<dbReference type="AlphaFoldDB" id="A0A1T3NVQ8"/>
<keyword evidence="1" id="KW-0378">Hydrolase</keyword>
<reference evidence="2 3" key="1">
    <citation type="submission" date="2017-03" db="EMBL/GenBank/DDBJ databases">
        <title>Draft genome sequence of Streptomyces scabrisporus NF3, endophyte isolated from Amphipterygium adstringens.</title>
        <authorList>
            <person name="Vazquez M."/>
            <person name="Ceapa C.D."/>
            <person name="Rodriguez Luna D."/>
            <person name="Sanchez Esquivel S."/>
        </authorList>
    </citation>
    <scope>NUCLEOTIDE SEQUENCE [LARGE SCALE GENOMIC DNA]</scope>
    <source>
        <strain evidence="2 3">NF3</strain>
    </source>
</reference>
<dbReference type="STRING" id="159449.B4N89_07740"/>
<dbReference type="Proteomes" id="UP000190037">
    <property type="component" value="Unassembled WGS sequence"/>
</dbReference>